<evidence type="ECO:0000313" key="1">
    <source>
        <dbReference type="EMBL" id="PSW21524.1"/>
    </source>
</evidence>
<reference evidence="1 2" key="1">
    <citation type="submission" date="2018-01" db="EMBL/GenBank/DDBJ databases">
        <title>Whole genome sequencing of Histamine producing bacteria.</title>
        <authorList>
            <person name="Butler K."/>
        </authorList>
    </citation>
    <scope>NUCLEOTIDE SEQUENCE [LARGE SCALE GENOMIC DNA]</scope>
    <source>
        <strain evidence="1 2">DSM 100436</strain>
    </source>
</reference>
<dbReference type="AlphaFoldDB" id="A0A2T3NZ24"/>
<dbReference type="Proteomes" id="UP000241771">
    <property type="component" value="Unassembled WGS sequence"/>
</dbReference>
<keyword evidence="2" id="KW-1185">Reference proteome</keyword>
<gene>
    <name evidence="1" type="ORF">C9I98_06275</name>
</gene>
<evidence type="ECO:0008006" key="3">
    <source>
        <dbReference type="Google" id="ProtNLM"/>
    </source>
</evidence>
<sequence>MASLQHFAFKRFLIVSIVLAVAALTPKVVISAQEDVPYCHRYADFNFPDYMALWNYDDPETTASTFFAMLNMASSSMDKTFFSELLSQIARTFVMREQYEDANHFLEQAKLYLDNAEPRAEAYYLREKARLLTAKGQSEQATELLVESWHIADEEKYDQLAIETALDLSEAENISKAERKSWRNKALALSELTSDQRAKMWVLQNPQRFI</sequence>
<protein>
    <recommendedName>
        <fullName evidence="3">Tetratricopeptide repeat protein</fullName>
    </recommendedName>
</protein>
<dbReference type="SUPFAM" id="SSF48452">
    <property type="entry name" value="TPR-like"/>
    <property type="match status" value="1"/>
</dbReference>
<dbReference type="InterPro" id="IPR011990">
    <property type="entry name" value="TPR-like_helical_dom_sf"/>
</dbReference>
<organism evidence="1 2">
    <name type="scientific">Photobacterium sanctipauli</name>
    <dbReference type="NCBI Taxonomy" id="1342794"/>
    <lineage>
        <taxon>Bacteria</taxon>
        <taxon>Pseudomonadati</taxon>
        <taxon>Pseudomonadota</taxon>
        <taxon>Gammaproteobacteria</taxon>
        <taxon>Vibrionales</taxon>
        <taxon>Vibrionaceae</taxon>
        <taxon>Photobacterium</taxon>
    </lineage>
</organism>
<dbReference type="Gene3D" id="1.25.40.10">
    <property type="entry name" value="Tetratricopeptide repeat domain"/>
    <property type="match status" value="1"/>
</dbReference>
<dbReference type="RefSeq" id="WP_107271717.1">
    <property type="nucleotide sequence ID" value="NZ_PYMA01000002.1"/>
</dbReference>
<proteinExistence type="predicted"/>
<accession>A0A2T3NZ24</accession>
<evidence type="ECO:0000313" key="2">
    <source>
        <dbReference type="Proteomes" id="UP000241771"/>
    </source>
</evidence>
<dbReference type="EMBL" id="PYMA01000002">
    <property type="protein sequence ID" value="PSW21524.1"/>
    <property type="molecule type" value="Genomic_DNA"/>
</dbReference>
<comment type="caution">
    <text evidence="1">The sequence shown here is derived from an EMBL/GenBank/DDBJ whole genome shotgun (WGS) entry which is preliminary data.</text>
</comment>
<name>A0A2T3NZ24_9GAMM</name>